<proteinExistence type="predicted"/>
<dbReference type="InterPro" id="IPR021799">
    <property type="entry name" value="PIN-like_prokaryotic"/>
</dbReference>
<sequence length="166" mass="19088">MMKYSVISNSTPLIAFVKKNELPVLKSLFNEIMIPKAVFDEIINLPHRFDNEGEIFNKEIRKKWIIVKEISTPNFTKLNLGKGEIEALNLCFEVDNPLLLMDEKKGRNIAKSFEIIVLGTLGILALAKKRNLKNEQNLLENLDLLIKRGFYLSSDIILRFLKELKG</sequence>
<organism evidence="1">
    <name type="scientific">marine sediment metagenome</name>
    <dbReference type="NCBI Taxonomy" id="412755"/>
    <lineage>
        <taxon>unclassified sequences</taxon>
        <taxon>metagenomes</taxon>
        <taxon>ecological metagenomes</taxon>
    </lineage>
</organism>
<evidence type="ECO:0000313" key="1">
    <source>
        <dbReference type="EMBL" id="KKM85261.1"/>
    </source>
</evidence>
<accession>A0A0F9LDG9</accession>
<dbReference type="AlphaFoldDB" id="A0A0F9LDG9"/>
<evidence type="ECO:0008006" key="2">
    <source>
        <dbReference type="Google" id="ProtNLM"/>
    </source>
</evidence>
<dbReference type="PANTHER" id="PTHR39550">
    <property type="entry name" value="SLL0658 PROTEIN"/>
    <property type="match status" value="1"/>
</dbReference>
<comment type="caution">
    <text evidence="1">The sequence shown here is derived from an EMBL/GenBank/DDBJ whole genome shotgun (WGS) entry which is preliminary data.</text>
</comment>
<protein>
    <recommendedName>
        <fullName evidence="2">DUF3368 domain-containing protein</fullName>
    </recommendedName>
</protein>
<reference evidence="1" key="1">
    <citation type="journal article" date="2015" name="Nature">
        <title>Complex archaea that bridge the gap between prokaryotes and eukaryotes.</title>
        <authorList>
            <person name="Spang A."/>
            <person name="Saw J.H."/>
            <person name="Jorgensen S.L."/>
            <person name="Zaremba-Niedzwiedzka K."/>
            <person name="Martijn J."/>
            <person name="Lind A.E."/>
            <person name="van Eijk R."/>
            <person name="Schleper C."/>
            <person name="Guy L."/>
            <person name="Ettema T.J."/>
        </authorList>
    </citation>
    <scope>NUCLEOTIDE SEQUENCE</scope>
</reference>
<dbReference type="EMBL" id="LAZR01007439">
    <property type="protein sequence ID" value="KKM85261.1"/>
    <property type="molecule type" value="Genomic_DNA"/>
</dbReference>
<name>A0A0F9LDG9_9ZZZZ</name>
<dbReference type="PANTHER" id="PTHR39550:SF1">
    <property type="entry name" value="SLL0658 PROTEIN"/>
    <property type="match status" value="1"/>
</dbReference>
<dbReference type="Pfam" id="PF11848">
    <property type="entry name" value="DUF3368"/>
    <property type="match status" value="1"/>
</dbReference>
<gene>
    <name evidence="1" type="ORF">LCGC14_1290810</name>
</gene>